<dbReference type="GO" id="GO:0005886">
    <property type="term" value="C:plasma membrane"/>
    <property type="evidence" value="ECO:0007669"/>
    <property type="project" value="UniProtKB-SubCell"/>
</dbReference>
<feature type="transmembrane region" description="Helical" evidence="8">
    <location>
        <begin position="161"/>
        <end position="183"/>
    </location>
</feature>
<feature type="transmembrane region" description="Helical" evidence="8">
    <location>
        <begin position="369"/>
        <end position="387"/>
    </location>
</feature>
<keyword evidence="11" id="KW-1185">Reference proteome</keyword>
<evidence type="ECO:0000256" key="1">
    <source>
        <dbReference type="ARBA" id="ARBA00004651"/>
    </source>
</evidence>
<evidence type="ECO:0000256" key="3">
    <source>
        <dbReference type="ARBA" id="ARBA00022448"/>
    </source>
</evidence>
<feature type="transmembrane region" description="Helical" evidence="8">
    <location>
        <begin position="302"/>
        <end position="322"/>
    </location>
</feature>
<feature type="transmembrane region" description="Helical" evidence="8">
    <location>
        <begin position="248"/>
        <end position="266"/>
    </location>
</feature>
<dbReference type="NCBIfam" id="TIGR00710">
    <property type="entry name" value="efflux_Bcr_CflA"/>
    <property type="match status" value="1"/>
</dbReference>
<dbReference type="AlphaFoldDB" id="A0A2T5JGM2"/>
<dbReference type="InterPro" id="IPR036259">
    <property type="entry name" value="MFS_trans_sf"/>
</dbReference>
<dbReference type="EMBL" id="QAOQ01000001">
    <property type="protein sequence ID" value="PTR01506.1"/>
    <property type="molecule type" value="Genomic_DNA"/>
</dbReference>
<evidence type="ECO:0000256" key="7">
    <source>
        <dbReference type="ARBA" id="ARBA00023136"/>
    </source>
</evidence>
<keyword evidence="7 8" id="KW-0472">Membrane</keyword>
<dbReference type="InterPro" id="IPR004812">
    <property type="entry name" value="Efflux_drug-R_Bcr/CmlA"/>
</dbReference>
<feature type="transmembrane region" description="Helical" evidence="8">
    <location>
        <begin position="133"/>
        <end position="155"/>
    </location>
</feature>
<dbReference type="InterPro" id="IPR020846">
    <property type="entry name" value="MFS_dom"/>
</dbReference>
<dbReference type="CDD" id="cd17320">
    <property type="entry name" value="MFS_MdfA_MDR_like"/>
    <property type="match status" value="1"/>
</dbReference>
<keyword evidence="3" id="KW-0813">Transport</keyword>
<dbReference type="FunFam" id="1.20.1720.10:FF:000005">
    <property type="entry name" value="Bcr/CflA family efflux transporter"/>
    <property type="match status" value="1"/>
</dbReference>
<name>A0A2T5JGM2_9SPHI</name>
<sequence>MNKRPGTLIIVVLGMLIALSPFSIDMYLPAFPAIAAALHTNIARVGYSLTSYYAGLCVGQLIYGILIDRFGRKKPLLAGLLIYLAAGLCCALAGGINLLIGVRLFMALGGCVGMVAARAIVRDLYPPEEMAGVLSLLVLVMGIAPVIAPTIGGLIGSWLGWRWVFGTMALIGALLIPGVWLILPETKTADKRVSLKPGNISAAYLAVLRNPTFLKYTLAGGISYAGMYAYIAGSPFVFMQKFGFSDTAYGWAFALNACGLIAGSQLNRLALRKYTSATVVRVACALLFLTGLGLLLVTWAGIAGPAITLAFIFFFLFWIGFINPNTTALALAPFTAAAGRASAVLGSSQMIAGVAASWLVSFFNNGTTLIMPVVMFGCTLISFLLLAGRKRAQRTALAVS</sequence>
<feature type="transmembrane region" description="Helical" evidence="8">
    <location>
        <begin position="76"/>
        <end position="96"/>
    </location>
</feature>
<dbReference type="OrthoDB" id="9800416at2"/>
<reference evidence="10 11" key="1">
    <citation type="submission" date="2018-04" db="EMBL/GenBank/DDBJ databases">
        <title>Genomic Encyclopedia of Archaeal and Bacterial Type Strains, Phase II (KMG-II): from individual species to whole genera.</title>
        <authorList>
            <person name="Goeker M."/>
        </authorList>
    </citation>
    <scope>NUCLEOTIDE SEQUENCE [LARGE SCALE GENOMIC DNA]</scope>
    <source>
        <strain evidence="10 11">DSM 26809</strain>
    </source>
</reference>
<comment type="subcellular location">
    <subcellularLocation>
        <location evidence="1">Cell membrane</location>
        <topology evidence="1">Multi-pass membrane protein</topology>
    </subcellularLocation>
</comment>
<dbReference type="GO" id="GO:1990961">
    <property type="term" value="P:xenobiotic detoxification by transmembrane export across the plasma membrane"/>
    <property type="evidence" value="ECO:0007669"/>
    <property type="project" value="InterPro"/>
</dbReference>
<gene>
    <name evidence="10" type="ORF">C8P68_101740</name>
</gene>
<dbReference type="Gene3D" id="1.20.1720.10">
    <property type="entry name" value="Multidrug resistance protein D"/>
    <property type="match status" value="1"/>
</dbReference>
<evidence type="ECO:0000256" key="2">
    <source>
        <dbReference type="ARBA" id="ARBA00006236"/>
    </source>
</evidence>
<keyword evidence="5 8" id="KW-0812">Transmembrane</keyword>
<dbReference type="Pfam" id="PF07690">
    <property type="entry name" value="MFS_1"/>
    <property type="match status" value="1"/>
</dbReference>
<feature type="transmembrane region" description="Helical" evidence="8">
    <location>
        <begin position="278"/>
        <end position="296"/>
    </location>
</feature>
<feature type="transmembrane region" description="Helical" evidence="8">
    <location>
        <begin position="216"/>
        <end position="236"/>
    </location>
</feature>
<dbReference type="Proteomes" id="UP000244168">
    <property type="component" value="Unassembled WGS sequence"/>
</dbReference>
<dbReference type="SUPFAM" id="SSF103473">
    <property type="entry name" value="MFS general substrate transporter"/>
    <property type="match status" value="1"/>
</dbReference>
<evidence type="ECO:0000256" key="5">
    <source>
        <dbReference type="ARBA" id="ARBA00022692"/>
    </source>
</evidence>
<keyword evidence="4" id="KW-1003">Cell membrane</keyword>
<proteinExistence type="inferred from homology"/>
<accession>A0A2T5JGM2</accession>
<evidence type="ECO:0000259" key="9">
    <source>
        <dbReference type="PROSITE" id="PS50850"/>
    </source>
</evidence>
<dbReference type="RefSeq" id="WP_107826886.1">
    <property type="nucleotide sequence ID" value="NZ_CP160205.1"/>
</dbReference>
<keyword evidence="6 8" id="KW-1133">Transmembrane helix</keyword>
<comment type="similarity">
    <text evidence="2">Belongs to the major facilitator superfamily. Bcr/CmlA family.</text>
</comment>
<protein>
    <submittedName>
        <fullName evidence="10">DHA1 family bicyclomycin/chloramphenicol resistance-like MFS transporter</fullName>
    </submittedName>
</protein>
<dbReference type="PANTHER" id="PTHR23502">
    <property type="entry name" value="MAJOR FACILITATOR SUPERFAMILY"/>
    <property type="match status" value="1"/>
</dbReference>
<dbReference type="PANTHER" id="PTHR23502:SF132">
    <property type="entry name" value="POLYAMINE TRANSPORTER 2-RELATED"/>
    <property type="match status" value="1"/>
</dbReference>
<feature type="domain" description="Major facilitator superfamily (MFS) profile" evidence="9">
    <location>
        <begin position="9"/>
        <end position="390"/>
    </location>
</feature>
<dbReference type="InterPro" id="IPR011701">
    <property type="entry name" value="MFS"/>
</dbReference>
<evidence type="ECO:0000256" key="8">
    <source>
        <dbReference type="SAM" id="Phobius"/>
    </source>
</evidence>
<evidence type="ECO:0000256" key="4">
    <source>
        <dbReference type="ARBA" id="ARBA00022475"/>
    </source>
</evidence>
<feature type="transmembrane region" description="Helical" evidence="8">
    <location>
        <begin position="47"/>
        <end position="67"/>
    </location>
</feature>
<organism evidence="10 11">
    <name type="scientific">Mucilaginibacter yixingensis</name>
    <dbReference type="NCBI Taxonomy" id="1295612"/>
    <lineage>
        <taxon>Bacteria</taxon>
        <taxon>Pseudomonadati</taxon>
        <taxon>Bacteroidota</taxon>
        <taxon>Sphingobacteriia</taxon>
        <taxon>Sphingobacteriales</taxon>
        <taxon>Sphingobacteriaceae</taxon>
        <taxon>Mucilaginibacter</taxon>
    </lineage>
</organism>
<evidence type="ECO:0000256" key="6">
    <source>
        <dbReference type="ARBA" id="ARBA00022989"/>
    </source>
</evidence>
<feature type="transmembrane region" description="Helical" evidence="8">
    <location>
        <begin position="102"/>
        <end position="121"/>
    </location>
</feature>
<evidence type="ECO:0000313" key="11">
    <source>
        <dbReference type="Proteomes" id="UP000244168"/>
    </source>
</evidence>
<evidence type="ECO:0000313" key="10">
    <source>
        <dbReference type="EMBL" id="PTR01506.1"/>
    </source>
</evidence>
<comment type="caution">
    <text evidence="10">The sequence shown here is derived from an EMBL/GenBank/DDBJ whole genome shotgun (WGS) entry which is preliminary data.</text>
</comment>
<dbReference type="GO" id="GO:0042910">
    <property type="term" value="F:xenobiotic transmembrane transporter activity"/>
    <property type="evidence" value="ECO:0007669"/>
    <property type="project" value="InterPro"/>
</dbReference>
<dbReference type="PROSITE" id="PS50850">
    <property type="entry name" value="MFS"/>
    <property type="match status" value="1"/>
</dbReference>